<name>A0A0C4E4W6_MAGP6</name>
<dbReference type="OMA" id="AVICQMP"/>
<keyword evidence="4" id="KW-1185">Reference proteome</keyword>
<sequence>MFLHSGASLHGHEYSNRPAPGAGPALNRRSPLLRSPFAAPLARSNTAPPSAPQSRYPPPPPQPARAAQTTQPRQQPLQSCLPQKPSSRLRRSTTEEPVVRFQEPLEVADGVSEKHDSVLGPPSPAIVSEDEGSCSEASEVGSGSAQGTGRRRRRHRPRLPRKSSVFFLAKPAPKLVKKRLMKQQVRPKLLLQLHHLSVDKRPTPLLDIFPAATIAGPALGGRFAKRFPRVFGVTGDRNELGSQDVVLLRSEEYCTTADCEEGPVPDDDEDEEDNLNRRELVAILSPLRREDRTEIVLDNGNVWVAAPLANGSFEFTHTDTHGVNTTARWVRRSQVIPTAPLANVHPCPDNSSPWATSVEEYKYTFSIIDPLSRRHPIMATLTQNTLDVLENYTTVSSSYGKYPPSRSFGHSHSHGVSSDEDDDDEDGGAPLPKPERQSKPVDAATRNIISITAVWVTLRLGGIMPASTERTMSLRSGAASRARNGSISGGGPKSPVNSSSAASSAAATRREDTAASGSQAPSMSGGGGGGGASLLPRRATSTGAAFMQRRMQMSDASDSERAVAGAPSSSSGLRSKTAAQARSERRTQSVLYGASSPAAVEATVGLMGQQRASPAPVDPNSPAGALAALEGGVDAASAANGGPGGVDNAARADKAWKRVSGWIRRFGR</sequence>
<dbReference type="EMBL" id="GL876971">
    <property type="protein sequence ID" value="KLU88535.1"/>
    <property type="molecule type" value="Genomic_DNA"/>
</dbReference>
<evidence type="ECO:0000313" key="2">
    <source>
        <dbReference type="EMBL" id="KLU88535.1"/>
    </source>
</evidence>
<feature type="region of interest" description="Disordered" evidence="1">
    <location>
        <begin position="472"/>
        <end position="536"/>
    </location>
</feature>
<evidence type="ECO:0000256" key="1">
    <source>
        <dbReference type="SAM" id="MobiDB-lite"/>
    </source>
</evidence>
<feature type="compositionally biased region" description="Polar residues" evidence="1">
    <location>
        <begin position="567"/>
        <end position="580"/>
    </location>
</feature>
<reference evidence="3" key="5">
    <citation type="submission" date="2015-06" db="UniProtKB">
        <authorList>
            <consortium name="EnsemblFungi"/>
        </authorList>
    </citation>
    <scope>IDENTIFICATION</scope>
    <source>
        <strain evidence="3">ATCC 64411</strain>
    </source>
</reference>
<dbReference type="EMBL" id="ADBL01001819">
    <property type="status" value="NOT_ANNOTATED_CDS"/>
    <property type="molecule type" value="Genomic_DNA"/>
</dbReference>
<proteinExistence type="predicted"/>
<dbReference type="EnsemblFungi" id="MAPG_07520T0">
    <property type="protein sequence ID" value="MAPG_07520T0"/>
    <property type="gene ID" value="MAPG_07520"/>
</dbReference>
<evidence type="ECO:0000313" key="3">
    <source>
        <dbReference type="EnsemblFungi" id="MAPG_07520T0"/>
    </source>
</evidence>
<accession>A0A0C4E4W6</accession>
<dbReference type="STRING" id="644358.A0A0C4E4W6"/>
<organism evidence="3 4">
    <name type="scientific">Magnaporthiopsis poae (strain ATCC 64411 / 73-15)</name>
    <name type="common">Kentucky bluegrass fungus</name>
    <name type="synonym">Magnaporthe poae</name>
    <dbReference type="NCBI Taxonomy" id="644358"/>
    <lineage>
        <taxon>Eukaryota</taxon>
        <taxon>Fungi</taxon>
        <taxon>Dikarya</taxon>
        <taxon>Ascomycota</taxon>
        <taxon>Pezizomycotina</taxon>
        <taxon>Sordariomycetes</taxon>
        <taxon>Sordariomycetidae</taxon>
        <taxon>Magnaporthales</taxon>
        <taxon>Magnaporthaceae</taxon>
        <taxon>Magnaporthiopsis</taxon>
    </lineage>
</organism>
<dbReference type="EMBL" id="ADBL01001818">
    <property type="status" value="NOT_ANNOTATED_CDS"/>
    <property type="molecule type" value="Genomic_DNA"/>
</dbReference>
<dbReference type="eggNOG" id="ENOG502RZFD">
    <property type="taxonomic scope" value="Eukaryota"/>
</dbReference>
<feature type="region of interest" description="Disordered" evidence="1">
    <location>
        <begin position="551"/>
        <end position="594"/>
    </location>
</feature>
<feature type="compositionally biased region" description="Low complexity" evidence="1">
    <location>
        <begin position="514"/>
        <end position="523"/>
    </location>
</feature>
<feature type="compositionally biased region" description="Basic residues" evidence="1">
    <location>
        <begin position="149"/>
        <end position="161"/>
    </location>
</feature>
<gene>
    <name evidence="2" type="ORF">MAPG_07520</name>
</gene>
<dbReference type="AlphaFoldDB" id="A0A0C4E4W6"/>
<dbReference type="OrthoDB" id="5404323at2759"/>
<feature type="compositionally biased region" description="Acidic residues" evidence="1">
    <location>
        <begin position="418"/>
        <end position="427"/>
    </location>
</feature>
<feature type="region of interest" description="Disordered" evidence="1">
    <location>
        <begin position="403"/>
        <end position="444"/>
    </location>
</feature>
<dbReference type="VEuPathDB" id="FungiDB:MAPG_07520"/>
<reference evidence="4" key="2">
    <citation type="submission" date="2010-05" db="EMBL/GenBank/DDBJ databases">
        <title>The genome sequence of Magnaporthe poae strain ATCC 64411.</title>
        <authorList>
            <person name="Ma L.-J."/>
            <person name="Dead R."/>
            <person name="Young S."/>
            <person name="Zeng Q."/>
            <person name="Koehrsen M."/>
            <person name="Alvarado L."/>
            <person name="Berlin A."/>
            <person name="Chapman S.B."/>
            <person name="Chen Z."/>
            <person name="Freedman E."/>
            <person name="Gellesch M."/>
            <person name="Goldberg J."/>
            <person name="Griggs A."/>
            <person name="Gujja S."/>
            <person name="Heilman E.R."/>
            <person name="Heiman D."/>
            <person name="Hepburn T."/>
            <person name="Howarth C."/>
            <person name="Jen D."/>
            <person name="Larson L."/>
            <person name="Mehta T."/>
            <person name="Neiman D."/>
            <person name="Pearson M."/>
            <person name="Roberts A."/>
            <person name="Saif S."/>
            <person name="Shea T."/>
            <person name="Shenoy N."/>
            <person name="Sisk P."/>
            <person name="Stolte C."/>
            <person name="Sykes S."/>
            <person name="Walk T."/>
            <person name="White J."/>
            <person name="Yandava C."/>
            <person name="Haas B."/>
            <person name="Nusbaum C."/>
            <person name="Birren B."/>
        </authorList>
    </citation>
    <scope>NUCLEOTIDE SEQUENCE [LARGE SCALE GENOMIC DNA]</scope>
    <source>
        <strain evidence="4">ATCC 64411 / 73-15</strain>
    </source>
</reference>
<feature type="region of interest" description="Disordered" evidence="1">
    <location>
        <begin position="1"/>
        <end position="161"/>
    </location>
</feature>
<feature type="compositionally biased region" description="Polar residues" evidence="1">
    <location>
        <begin position="77"/>
        <end position="86"/>
    </location>
</feature>
<feature type="compositionally biased region" description="Low complexity" evidence="1">
    <location>
        <begin position="498"/>
        <end position="507"/>
    </location>
</feature>
<feature type="compositionally biased region" description="Low complexity" evidence="1">
    <location>
        <begin position="64"/>
        <end position="76"/>
    </location>
</feature>
<reference evidence="2" key="3">
    <citation type="submission" date="2011-03" db="EMBL/GenBank/DDBJ databases">
        <title>Annotation of Magnaporthe poae ATCC 64411.</title>
        <authorList>
            <person name="Ma L.-J."/>
            <person name="Dead R."/>
            <person name="Young S.K."/>
            <person name="Zeng Q."/>
            <person name="Gargeya S."/>
            <person name="Fitzgerald M."/>
            <person name="Haas B."/>
            <person name="Abouelleil A."/>
            <person name="Alvarado L."/>
            <person name="Arachchi H.M."/>
            <person name="Berlin A."/>
            <person name="Brown A."/>
            <person name="Chapman S.B."/>
            <person name="Chen Z."/>
            <person name="Dunbar C."/>
            <person name="Freedman E."/>
            <person name="Gearin G."/>
            <person name="Gellesch M."/>
            <person name="Goldberg J."/>
            <person name="Griggs A."/>
            <person name="Gujja S."/>
            <person name="Heiman D."/>
            <person name="Howarth C."/>
            <person name="Larson L."/>
            <person name="Lui A."/>
            <person name="MacDonald P.J.P."/>
            <person name="Mehta T."/>
            <person name="Montmayeur A."/>
            <person name="Murphy C."/>
            <person name="Neiman D."/>
            <person name="Pearson M."/>
            <person name="Priest M."/>
            <person name="Roberts A."/>
            <person name="Saif S."/>
            <person name="Shea T."/>
            <person name="Shenoy N."/>
            <person name="Sisk P."/>
            <person name="Stolte C."/>
            <person name="Sykes S."/>
            <person name="Yandava C."/>
            <person name="Wortman J."/>
            <person name="Nusbaum C."/>
            <person name="Birren B."/>
        </authorList>
    </citation>
    <scope>NUCLEOTIDE SEQUENCE</scope>
    <source>
        <strain evidence="2">ATCC 64411</strain>
    </source>
</reference>
<evidence type="ECO:0000313" key="4">
    <source>
        <dbReference type="Proteomes" id="UP000011715"/>
    </source>
</evidence>
<reference evidence="3" key="4">
    <citation type="journal article" date="2015" name="G3 (Bethesda)">
        <title>Genome sequences of three phytopathogenic species of the Magnaporthaceae family of fungi.</title>
        <authorList>
            <person name="Okagaki L.H."/>
            <person name="Nunes C.C."/>
            <person name="Sailsbery J."/>
            <person name="Clay B."/>
            <person name="Brown D."/>
            <person name="John T."/>
            <person name="Oh Y."/>
            <person name="Young N."/>
            <person name="Fitzgerald M."/>
            <person name="Haas B.J."/>
            <person name="Zeng Q."/>
            <person name="Young S."/>
            <person name="Adiconis X."/>
            <person name="Fan L."/>
            <person name="Levin J.Z."/>
            <person name="Mitchell T.K."/>
            <person name="Okubara P.A."/>
            <person name="Farman M.L."/>
            <person name="Kohn L.M."/>
            <person name="Birren B."/>
            <person name="Ma L.-J."/>
            <person name="Dean R.A."/>
        </authorList>
    </citation>
    <scope>NUCLEOTIDE SEQUENCE</scope>
    <source>
        <strain evidence="3">ATCC 64411 / 73-15</strain>
    </source>
</reference>
<feature type="compositionally biased region" description="Pro residues" evidence="1">
    <location>
        <begin position="49"/>
        <end position="63"/>
    </location>
</feature>
<reference evidence="2" key="1">
    <citation type="submission" date="2010-05" db="EMBL/GenBank/DDBJ databases">
        <title>The Genome Sequence of Magnaporthe poae strain ATCC 64411.</title>
        <authorList>
            <consortium name="The Broad Institute Genome Sequencing Platform"/>
            <consortium name="Broad Institute Genome Sequencing Center for Infectious Disease"/>
            <person name="Ma L.-J."/>
            <person name="Dead R."/>
            <person name="Young S."/>
            <person name="Zeng Q."/>
            <person name="Koehrsen M."/>
            <person name="Alvarado L."/>
            <person name="Berlin A."/>
            <person name="Chapman S.B."/>
            <person name="Chen Z."/>
            <person name="Freedman E."/>
            <person name="Gellesch M."/>
            <person name="Goldberg J."/>
            <person name="Griggs A."/>
            <person name="Gujja S."/>
            <person name="Heilman E.R."/>
            <person name="Heiman D."/>
            <person name="Hepburn T."/>
            <person name="Howarth C."/>
            <person name="Jen D."/>
            <person name="Larson L."/>
            <person name="Mehta T."/>
            <person name="Neiman D."/>
            <person name="Pearson M."/>
            <person name="Roberts A."/>
            <person name="Saif S."/>
            <person name="Shea T."/>
            <person name="Shenoy N."/>
            <person name="Sisk P."/>
            <person name="Stolte C."/>
            <person name="Sykes S."/>
            <person name="Walk T."/>
            <person name="White J."/>
            <person name="Yandava C."/>
            <person name="Haas B."/>
            <person name="Nusbaum C."/>
            <person name="Birren B."/>
        </authorList>
    </citation>
    <scope>NUCLEOTIDE SEQUENCE</scope>
    <source>
        <strain evidence="2">ATCC 64411</strain>
    </source>
</reference>
<dbReference type="Proteomes" id="UP000011715">
    <property type="component" value="Unassembled WGS sequence"/>
</dbReference>
<protein>
    <submittedName>
        <fullName evidence="2 3">Uncharacterized protein</fullName>
    </submittedName>
</protein>